<dbReference type="InterPro" id="IPR007404">
    <property type="entry name" value="YdjM-like"/>
</dbReference>
<keyword evidence="1" id="KW-0812">Transmembrane</keyword>
<accession>A0ABD6AKP2</accession>
<sequence>MLPLGHFAFAYLWYAVYAAVGTRQLPVRLALVPLAIGSQFSGLLDKPLAYLDVLTYGRSFAHSVFTFAVCTLTVWWVTMRLRGRWTTESPSEQLRVVIPPAFALGYLSHLLGDTYRFLFIGDFWAARFLLYPLFPVSESPADDISPWIRLFQIYQEMESHPQLILIILALVVFVGLQLRYYLSQKGSPSVIKS</sequence>
<reference evidence="2 3" key="1">
    <citation type="journal article" date="2019" name="Int. J. Syst. Evol. Microbiol.">
        <title>The Global Catalogue of Microorganisms (GCM) 10K type strain sequencing project: providing services to taxonomists for standard genome sequencing and annotation.</title>
        <authorList>
            <consortium name="The Broad Institute Genomics Platform"/>
            <consortium name="The Broad Institute Genome Sequencing Center for Infectious Disease"/>
            <person name="Wu L."/>
            <person name="Ma J."/>
        </authorList>
    </citation>
    <scope>NUCLEOTIDE SEQUENCE [LARGE SCALE GENOMIC DNA]</scope>
    <source>
        <strain evidence="2 3">CGMCC 1.12554</strain>
    </source>
</reference>
<keyword evidence="2" id="KW-0378">Hydrolase</keyword>
<gene>
    <name evidence="2" type="ORF">ACFQMF_09605</name>
</gene>
<dbReference type="EMBL" id="JBHTBL010000008">
    <property type="protein sequence ID" value="MFC7324834.1"/>
    <property type="molecule type" value="Genomic_DNA"/>
</dbReference>
<evidence type="ECO:0000313" key="3">
    <source>
        <dbReference type="Proteomes" id="UP001596545"/>
    </source>
</evidence>
<evidence type="ECO:0000256" key="1">
    <source>
        <dbReference type="SAM" id="Phobius"/>
    </source>
</evidence>
<organism evidence="2 3">
    <name type="scientific">Halorubrum rutilum</name>
    <dbReference type="NCBI Taxonomy" id="1364933"/>
    <lineage>
        <taxon>Archaea</taxon>
        <taxon>Methanobacteriati</taxon>
        <taxon>Methanobacteriota</taxon>
        <taxon>Stenosarchaea group</taxon>
        <taxon>Halobacteria</taxon>
        <taxon>Halobacteriales</taxon>
        <taxon>Haloferacaceae</taxon>
        <taxon>Halorubrum</taxon>
    </lineage>
</organism>
<dbReference type="RefSeq" id="WP_256408877.1">
    <property type="nucleotide sequence ID" value="NZ_JANHDN010000003.1"/>
</dbReference>
<evidence type="ECO:0000313" key="2">
    <source>
        <dbReference type="EMBL" id="MFC7324834.1"/>
    </source>
</evidence>
<dbReference type="GO" id="GO:0016787">
    <property type="term" value="F:hydrolase activity"/>
    <property type="evidence" value="ECO:0007669"/>
    <property type="project" value="UniProtKB-KW"/>
</dbReference>
<dbReference type="Proteomes" id="UP001596545">
    <property type="component" value="Unassembled WGS sequence"/>
</dbReference>
<name>A0ABD6AKP2_9EURY</name>
<comment type="caution">
    <text evidence="2">The sequence shown here is derived from an EMBL/GenBank/DDBJ whole genome shotgun (WGS) entry which is preliminary data.</text>
</comment>
<keyword evidence="3" id="KW-1185">Reference proteome</keyword>
<keyword evidence="1" id="KW-1133">Transmembrane helix</keyword>
<proteinExistence type="predicted"/>
<feature type="transmembrane region" description="Helical" evidence="1">
    <location>
        <begin position="163"/>
        <end position="182"/>
    </location>
</feature>
<dbReference type="Pfam" id="PF04307">
    <property type="entry name" value="YdjM"/>
    <property type="match status" value="1"/>
</dbReference>
<protein>
    <submittedName>
        <fullName evidence="2">Metal-dependent hydrolase</fullName>
    </submittedName>
</protein>
<feature type="transmembrane region" description="Helical" evidence="1">
    <location>
        <begin position="60"/>
        <end position="78"/>
    </location>
</feature>
<keyword evidence="1" id="KW-0472">Membrane</keyword>
<dbReference type="AlphaFoldDB" id="A0ABD6AKP2"/>